<name>A0A914PV97_9BILA</name>
<evidence type="ECO:0000313" key="3">
    <source>
        <dbReference type="WBParaSite" id="PDA_v2.g20228.t1"/>
    </source>
</evidence>
<keyword evidence="2" id="KW-1185">Reference proteome</keyword>
<dbReference type="InterPro" id="IPR011333">
    <property type="entry name" value="SKP1/BTB/POZ_sf"/>
</dbReference>
<dbReference type="SUPFAM" id="SSF54695">
    <property type="entry name" value="POZ domain"/>
    <property type="match status" value="1"/>
</dbReference>
<dbReference type="InterPro" id="IPR000210">
    <property type="entry name" value="BTB/POZ_dom"/>
</dbReference>
<dbReference type="Gene3D" id="3.30.710.10">
    <property type="entry name" value="Potassium Channel Kv1.1, Chain A"/>
    <property type="match status" value="1"/>
</dbReference>
<dbReference type="Pfam" id="PF00651">
    <property type="entry name" value="BTB"/>
    <property type="match status" value="1"/>
</dbReference>
<evidence type="ECO:0000259" key="1">
    <source>
        <dbReference type="PROSITE" id="PS50097"/>
    </source>
</evidence>
<reference evidence="3" key="1">
    <citation type="submission" date="2022-11" db="UniProtKB">
        <authorList>
            <consortium name="WormBaseParasite"/>
        </authorList>
    </citation>
    <scope>IDENTIFICATION</scope>
</reference>
<protein>
    <submittedName>
        <fullName evidence="3">BTB domain-containing protein</fullName>
    </submittedName>
</protein>
<sequence>MSELYFFENVMTISKQELENMASWPPYGSNWFNDPLDYQPQLSFDGGNFDYNLSIRPDPDNVRDESTRKYGGNILIYVESANYFVKSESTVSQYVDNSFVDWRIHFSTRTDILNPEKKFFVDGKLTVHMKAIIYEVKHSDAYDKPFHPTLANFLWKRDDRDFIISVGKNNEPKKEIKIHKLILVSRSPVFDRMLNTRENVENRLEITDFDFEVIEAAVEYFYDQDGLQFYDLDILVDCLQFAVEYDIGDFKNKLEHYLFFRVYPDTFCQIANASISYNLMKLKEFCLNVFGLYVEHSMAVDDFEMLEPAFVEEMHTK</sequence>
<dbReference type="SMART" id="SM00225">
    <property type="entry name" value="BTB"/>
    <property type="match status" value="1"/>
</dbReference>
<organism evidence="2 3">
    <name type="scientific">Panagrolaimus davidi</name>
    <dbReference type="NCBI Taxonomy" id="227884"/>
    <lineage>
        <taxon>Eukaryota</taxon>
        <taxon>Metazoa</taxon>
        <taxon>Ecdysozoa</taxon>
        <taxon>Nematoda</taxon>
        <taxon>Chromadorea</taxon>
        <taxon>Rhabditida</taxon>
        <taxon>Tylenchina</taxon>
        <taxon>Panagrolaimomorpha</taxon>
        <taxon>Panagrolaimoidea</taxon>
        <taxon>Panagrolaimidae</taxon>
        <taxon>Panagrolaimus</taxon>
    </lineage>
</organism>
<feature type="domain" description="BTB" evidence="1">
    <location>
        <begin position="160"/>
        <end position="223"/>
    </location>
</feature>
<dbReference type="Proteomes" id="UP000887578">
    <property type="component" value="Unplaced"/>
</dbReference>
<dbReference type="CDD" id="cd18186">
    <property type="entry name" value="BTB_POZ_ZBTB_KLHL-like"/>
    <property type="match status" value="1"/>
</dbReference>
<proteinExistence type="predicted"/>
<dbReference type="WBParaSite" id="PDA_v2.g20228.t1">
    <property type="protein sequence ID" value="PDA_v2.g20228.t1"/>
    <property type="gene ID" value="PDA_v2.g20228"/>
</dbReference>
<dbReference type="PANTHER" id="PTHR24413">
    <property type="entry name" value="SPECKLE-TYPE POZ PROTEIN"/>
    <property type="match status" value="1"/>
</dbReference>
<evidence type="ECO:0000313" key="2">
    <source>
        <dbReference type="Proteomes" id="UP000887578"/>
    </source>
</evidence>
<accession>A0A914PV97</accession>
<dbReference type="PROSITE" id="PS50097">
    <property type="entry name" value="BTB"/>
    <property type="match status" value="1"/>
</dbReference>
<dbReference type="AlphaFoldDB" id="A0A914PV97"/>